<evidence type="ECO:0000313" key="10">
    <source>
        <dbReference type="Proteomes" id="UP001501126"/>
    </source>
</evidence>
<name>A0ABP3Y4D7_9FLAO</name>
<evidence type="ECO:0000259" key="8">
    <source>
        <dbReference type="PROSITE" id="PS50035"/>
    </source>
</evidence>
<dbReference type="EC" id="3.1.4.4" evidence="3"/>
<proteinExistence type="inferred from homology"/>
<dbReference type="PROSITE" id="PS50035">
    <property type="entry name" value="PLD"/>
    <property type="match status" value="1"/>
</dbReference>
<dbReference type="Gene3D" id="3.30.870.10">
    <property type="entry name" value="Endonuclease Chain A"/>
    <property type="match status" value="2"/>
</dbReference>
<dbReference type="InterPro" id="IPR026444">
    <property type="entry name" value="Secre_tail"/>
</dbReference>
<evidence type="ECO:0000313" key="9">
    <source>
        <dbReference type="EMBL" id="GAA0875226.1"/>
    </source>
</evidence>
<evidence type="ECO:0000256" key="2">
    <source>
        <dbReference type="ARBA" id="ARBA00008664"/>
    </source>
</evidence>
<reference evidence="10" key="1">
    <citation type="journal article" date="2019" name="Int. J. Syst. Evol. Microbiol.">
        <title>The Global Catalogue of Microorganisms (GCM) 10K type strain sequencing project: providing services to taxonomists for standard genome sequencing and annotation.</title>
        <authorList>
            <consortium name="The Broad Institute Genomics Platform"/>
            <consortium name="The Broad Institute Genome Sequencing Center for Infectious Disease"/>
            <person name="Wu L."/>
            <person name="Ma J."/>
        </authorList>
    </citation>
    <scope>NUCLEOTIDE SEQUENCE [LARGE SCALE GENOMIC DNA]</scope>
    <source>
        <strain evidence="10">JCM 16083</strain>
    </source>
</reference>
<dbReference type="EMBL" id="BAAAFH010000011">
    <property type="protein sequence ID" value="GAA0875226.1"/>
    <property type="molecule type" value="Genomic_DNA"/>
</dbReference>
<evidence type="ECO:0000256" key="4">
    <source>
        <dbReference type="ARBA" id="ARBA00022729"/>
    </source>
</evidence>
<sequence>MRQIILVAGIAFSAVTNVFYSQIINSEIEVSNITTDGLTISWDNAQNAASYLKYGYTRNLEQGQLNGGTTLSPEFQISGAGDARLIYVQAIADNGSVTDEGDTLVFITASESSGEIRTYFTKSVNTSYANSVSNEAIQLNNLIDDTLIAYINRVEESLDIAIYNLSSASGISNIAGAINAAYSRGVRVRIIYNEDTGNTGIAQLNSSIPTLESPVPQWPDGHGIMHNKFVIFDAESADPNKPILWTGSTNFTSQQINTDANNVIIVQDQALARTYQLEFEEMWGGSGANPTISASRFGPDKKDNTPHVLSIAGKRVESYFSPSDQVNQRIIQAVNDAQGDLCINTMLITRDDIANAIVYRKAMGLDIRVLVNSQGETTVWDQLESSLGVRLANYSTVTGVLHHKLLIAGAVSNMNPFVLTGSHNWSTSAESRNDENTLIVFDEDVVNRYYQEFMGRFGPIASTDELTVEDDNIRIFPNPSQGNVFIVNEGNTAITSVSVYTPSGKKVYEEKPSPESELHELRLADLAGGIYFVEIKSGSHLKTVKIVLE</sequence>
<keyword evidence="5" id="KW-0378">Hydrolase</keyword>
<comment type="catalytic activity">
    <reaction evidence="1">
        <text>a 1,2-diacyl-sn-glycero-3-phosphocholine + H2O = a 1,2-diacyl-sn-glycero-3-phosphate + choline + H(+)</text>
        <dbReference type="Rhea" id="RHEA:14445"/>
        <dbReference type="ChEBI" id="CHEBI:15354"/>
        <dbReference type="ChEBI" id="CHEBI:15377"/>
        <dbReference type="ChEBI" id="CHEBI:15378"/>
        <dbReference type="ChEBI" id="CHEBI:57643"/>
        <dbReference type="ChEBI" id="CHEBI:58608"/>
        <dbReference type="EC" id="3.1.4.4"/>
    </reaction>
</comment>
<keyword evidence="6" id="KW-0442">Lipid degradation</keyword>
<dbReference type="InterPro" id="IPR051406">
    <property type="entry name" value="PLD_domain"/>
</dbReference>
<keyword evidence="10" id="KW-1185">Reference proteome</keyword>
<protein>
    <recommendedName>
        <fullName evidence="3">phospholipase D</fullName>
        <ecNumber evidence="3">3.1.4.4</ecNumber>
    </recommendedName>
</protein>
<evidence type="ECO:0000256" key="5">
    <source>
        <dbReference type="ARBA" id="ARBA00022801"/>
    </source>
</evidence>
<organism evidence="9 10">
    <name type="scientific">Wandonia haliotis</name>
    <dbReference type="NCBI Taxonomy" id="574963"/>
    <lineage>
        <taxon>Bacteria</taxon>
        <taxon>Pseudomonadati</taxon>
        <taxon>Bacteroidota</taxon>
        <taxon>Flavobacteriia</taxon>
        <taxon>Flavobacteriales</taxon>
        <taxon>Crocinitomicaceae</taxon>
        <taxon>Wandonia</taxon>
    </lineage>
</organism>
<dbReference type="InterPro" id="IPR001736">
    <property type="entry name" value="PLipase_D/transphosphatidylase"/>
</dbReference>
<evidence type="ECO:0000256" key="3">
    <source>
        <dbReference type="ARBA" id="ARBA00012027"/>
    </source>
</evidence>
<dbReference type="InterPro" id="IPR025202">
    <property type="entry name" value="PLD-like_dom"/>
</dbReference>
<feature type="domain" description="PLD phosphodiesterase" evidence="8">
    <location>
        <begin position="221"/>
        <end position="255"/>
    </location>
</feature>
<comment type="similarity">
    <text evidence="2">Belongs to the phospholipase D family.</text>
</comment>
<dbReference type="Pfam" id="PF13091">
    <property type="entry name" value="PLDc_2"/>
    <property type="match status" value="2"/>
</dbReference>
<dbReference type="PANTHER" id="PTHR43856:SF1">
    <property type="entry name" value="MITOCHONDRIAL CARDIOLIPIN HYDROLASE"/>
    <property type="match status" value="1"/>
</dbReference>
<dbReference type="SUPFAM" id="SSF56024">
    <property type="entry name" value="Phospholipase D/nuclease"/>
    <property type="match status" value="2"/>
</dbReference>
<gene>
    <name evidence="9" type="ORF">GCM10009118_16350</name>
</gene>
<keyword evidence="7" id="KW-0443">Lipid metabolism</keyword>
<dbReference type="NCBIfam" id="TIGR04183">
    <property type="entry name" value="Por_Secre_tail"/>
    <property type="match status" value="1"/>
</dbReference>
<comment type="caution">
    <text evidence="9">The sequence shown here is derived from an EMBL/GenBank/DDBJ whole genome shotgun (WGS) entry which is preliminary data.</text>
</comment>
<keyword evidence="4" id="KW-0732">Signal</keyword>
<dbReference type="Pfam" id="PF18962">
    <property type="entry name" value="Por_Secre_tail"/>
    <property type="match status" value="1"/>
</dbReference>
<dbReference type="Proteomes" id="UP001501126">
    <property type="component" value="Unassembled WGS sequence"/>
</dbReference>
<evidence type="ECO:0000256" key="1">
    <source>
        <dbReference type="ARBA" id="ARBA00000798"/>
    </source>
</evidence>
<evidence type="ECO:0000256" key="6">
    <source>
        <dbReference type="ARBA" id="ARBA00022963"/>
    </source>
</evidence>
<dbReference type="PANTHER" id="PTHR43856">
    <property type="entry name" value="CARDIOLIPIN HYDROLASE"/>
    <property type="match status" value="1"/>
</dbReference>
<dbReference type="RefSeq" id="WP_343786483.1">
    <property type="nucleotide sequence ID" value="NZ_BAAAFH010000011.1"/>
</dbReference>
<evidence type="ECO:0000256" key="7">
    <source>
        <dbReference type="ARBA" id="ARBA00023098"/>
    </source>
</evidence>
<accession>A0ABP3Y4D7</accession>